<feature type="binding site" evidence="8">
    <location>
        <position position="64"/>
    </location>
    <ligand>
        <name>Fe cation</name>
        <dbReference type="ChEBI" id="CHEBI:24875"/>
    </ligand>
</feature>
<keyword evidence="8" id="KW-0460">Magnesium</keyword>
<dbReference type="GO" id="GO:0008901">
    <property type="term" value="F:ferredoxin hydrogenase activity"/>
    <property type="evidence" value="ECO:0007669"/>
    <property type="project" value="InterPro"/>
</dbReference>
<dbReference type="AlphaFoldDB" id="A0A0B7MHM3"/>
<keyword evidence="6 8" id="KW-0479">Metal-binding</keyword>
<dbReference type="PANTHER" id="PTHR42958:SF2">
    <property type="entry name" value="UPTAKE HYDROGENASE LARGE SUBUNIT"/>
    <property type="match status" value="1"/>
</dbReference>
<evidence type="ECO:0000256" key="1">
    <source>
        <dbReference type="ARBA" id="ARBA00001967"/>
    </source>
</evidence>
<evidence type="ECO:0000256" key="8">
    <source>
        <dbReference type="PIRSR" id="PIRSR601501-1"/>
    </source>
</evidence>
<protein>
    <submittedName>
        <fullName evidence="9">Periplasmic (NiFe) hydrogenase large subunit</fullName>
    </submittedName>
</protein>
<feature type="binding site" evidence="8">
    <location>
        <position position="42"/>
    </location>
    <ligand>
        <name>Mg(2+)</name>
        <dbReference type="ChEBI" id="CHEBI:18420"/>
    </ligand>
</feature>
<keyword evidence="8" id="KW-0408">Iron</keyword>
<name>A0A0B7MHM3_9FIRM</name>
<comment type="cofactor">
    <cofactor evidence="1 8">
        <name>Ni(2+)</name>
        <dbReference type="ChEBI" id="CHEBI:49786"/>
    </cofactor>
</comment>
<dbReference type="InterPro" id="IPR001501">
    <property type="entry name" value="Ni-dep_hyd_lsu"/>
</dbReference>
<sequence length="318" mass="36046">MTKRIIFSPVTRLSGLLSVEVLVESGVVKEADTSATLFRGFEWIMRGRHITDAVYLSQRICGICSLAHGAVSSYLIDAVYDNDISANAQYLRNIMFAADFLQNHIRHFYIFSIPDFVKMPDVPPFHKQNTTDLRLNSADNKRLSEHYFKAAKASQRCHEIIALFGGKIPHQHSFLHGGVTVAPTADKINRALALINSIQEFIHSRMLPDTEIIARAYRDYFEIGRTPKRILSFGLFRFGPKNEQVLWKSGVLVNGQLKPLQTELIHEEVTSTWLREEPGGDLIPDPNKPGAYTWVKTVKYNREFFEGGPLARMLINGK</sequence>
<gene>
    <name evidence="9" type="primary">hydB</name>
    <name evidence="9" type="ORF">SSCH_1060008</name>
</gene>
<dbReference type="InterPro" id="IPR050867">
    <property type="entry name" value="NiFe/NiFeSe_hydrgnase_LSU"/>
</dbReference>
<feature type="binding site" evidence="8">
    <location>
        <position position="61"/>
    </location>
    <ligand>
        <name>Ni(2+)</name>
        <dbReference type="ChEBI" id="CHEBI:49786"/>
    </ligand>
</feature>
<reference evidence="10" key="1">
    <citation type="submission" date="2015-01" db="EMBL/GenBank/DDBJ databases">
        <authorList>
            <person name="Manzoor Shahid"/>
            <person name="Zubair Saima"/>
        </authorList>
    </citation>
    <scope>NUCLEOTIDE SEQUENCE [LARGE SCALE GENOMIC DNA]</scope>
    <source>
        <strain evidence="10">Sp3</strain>
    </source>
</reference>
<dbReference type="SUPFAM" id="SSF56762">
    <property type="entry name" value="HydB/Nqo4-like"/>
    <property type="match status" value="1"/>
</dbReference>
<evidence type="ECO:0000256" key="3">
    <source>
        <dbReference type="ARBA" id="ARBA00009292"/>
    </source>
</evidence>
<feature type="binding site" evidence="8">
    <location>
        <position position="64"/>
    </location>
    <ligand>
        <name>Ni(2+)</name>
        <dbReference type="ChEBI" id="CHEBI:49786"/>
    </ligand>
</feature>
<proteinExistence type="inferred from homology"/>
<organism evidence="9 10">
    <name type="scientific">Syntrophaceticus schinkii</name>
    <dbReference type="NCBI Taxonomy" id="499207"/>
    <lineage>
        <taxon>Bacteria</taxon>
        <taxon>Bacillati</taxon>
        <taxon>Bacillota</taxon>
        <taxon>Clostridia</taxon>
        <taxon>Thermoanaerobacterales</taxon>
        <taxon>Thermoanaerobacterales Family III. Incertae Sedis</taxon>
        <taxon>Syntrophaceticus</taxon>
    </lineage>
</organism>
<keyword evidence="7" id="KW-0560">Oxidoreductase</keyword>
<evidence type="ECO:0000313" key="10">
    <source>
        <dbReference type="Proteomes" id="UP000046155"/>
    </source>
</evidence>
<dbReference type="Pfam" id="PF00374">
    <property type="entry name" value="NiFeSe_Hases"/>
    <property type="match status" value="1"/>
</dbReference>
<dbReference type="InterPro" id="IPR018194">
    <property type="entry name" value="Ni-dep_hyd_lsu_Ni_BS"/>
</dbReference>
<keyword evidence="5 8" id="KW-0533">Nickel</keyword>
<evidence type="ECO:0000313" key="9">
    <source>
        <dbReference type="EMBL" id="CEO87466.1"/>
    </source>
</evidence>
<dbReference type="PANTHER" id="PTHR42958">
    <property type="entry name" value="HYDROGENASE-2 LARGE CHAIN"/>
    <property type="match status" value="1"/>
</dbReference>
<evidence type="ECO:0000256" key="7">
    <source>
        <dbReference type="ARBA" id="ARBA00023002"/>
    </source>
</evidence>
<dbReference type="Proteomes" id="UP000046155">
    <property type="component" value="Unassembled WGS sequence"/>
</dbReference>
<dbReference type="Gene3D" id="1.10.645.10">
    <property type="entry name" value="Cytochrome-c3 Hydrogenase, chain B"/>
    <property type="match status" value="1"/>
</dbReference>
<dbReference type="EMBL" id="CDRZ01000009">
    <property type="protein sequence ID" value="CEO87466.1"/>
    <property type="molecule type" value="Genomic_DNA"/>
</dbReference>
<dbReference type="GO" id="GO:0030313">
    <property type="term" value="C:cell envelope"/>
    <property type="evidence" value="ECO:0007669"/>
    <property type="project" value="UniProtKB-SubCell"/>
</dbReference>
<dbReference type="GO" id="GO:0016151">
    <property type="term" value="F:nickel cation binding"/>
    <property type="evidence" value="ECO:0007669"/>
    <property type="project" value="InterPro"/>
</dbReference>
<evidence type="ECO:0000256" key="6">
    <source>
        <dbReference type="ARBA" id="ARBA00022723"/>
    </source>
</evidence>
<comment type="subcellular location">
    <subcellularLocation>
        <location evidence="2">Cell envelope</location>
    </subcellularLocation>
</comment>
<comment type="cofactor">
    <cofactor evidence="8">
        <name>Fe cation</name>
        <dbReference type="ChEBI" id="CHEBI:24875"/>
    </cofactor>
</comment>
<evidence type="ECO:0000256" key="4">
    <source>
        <dbReference type="ARBA" id="ARBA00011771"/>
    </source>
</evidence>
<dbReference type="InterPro" id="IPR029014">
    <property type="entry name" value="NiFe-Hase_large"/>
</dbReference>
<dbReference type="PROSITE" id="PS00507">
    <property type="entry name" value="NI_HGENASE_L_1"/>
    <property type="match status" value="1"/>
</dbReference>
<evidence type="ECO:0000256" key="2">
    <source>
        <dbReference type="ARBA" id="ARBA00004196"/>
    </source>
</evidence>
<evidence type="ECO:0000256" key="5">
    <source>
        <dbReference type="ARBA" id="ARBA00022596"/>
    </source>
</evidence>
<keyword evidence="10" id="KW-1185">Reference proteome</keyword>
<comment type="subunit">
    <text evidence="4">Heterodimer of a large and a small subunit.</text>
</comment>
<accession>A0A0B7MHM3</accession>
<comment type="similarity">
    <text evidence="3">Belongs to the [NiFe]/[NiFeSe] hydrogenase large subunit family.</text>
</comment>
<dbReference type="RefSeq" id="WP_198142050.1">
    <property type="nucleotide sequence ID" value="NZ_CDRZ01000009.1"/>
</dbReference>